<dbReference type="GO" id="GO:0004497">
    <property type="term" value="F:monooxygenase activity"/>
    <property type="evidence" value="ECO:0007669"/>
    <property type="project" value="UniProtKB-KW"/>
</dbReference>
<evidence type="ECO:0000256" key="2">
    <source>
        <dbReference type="ARBA" id="ARBA00005179"/>
    </source>
</evidence>
<evidence type="ECO:0000256" key="1">
    <source>
        <dbReference type="ARBA" id="ARBA00001971"/>
    </source>
</evidence>
<comment type="caution">
    <text evidence="10">The sequence shown here is derived from an EMBL/GenBank/DDBJ whole genome shotgun (WGS) entry which is preliminary data.</text>
</comment>
<dbReference type="PANTHER" id="PTHR24305:SF166">
    <property type="entry name" value="CYTOCHROME P450 12A4, MITOCHONDRIAL-RELATED"/>
    <property type="match status" value="1"/>
</dbReference>
<dbReference type="GO" id="GO:0005506">
    <property type="term" value="F:iron ion binding"/>
    <property type="evidence" value="ECO:0007669"/>
    <property type="project" value="InterPro"/>
</dbReference>
<keyword evidence="11" id="KW-1185">Reference proteome</keyword>
<keyword evidence="7 9" id="KW-0408">Iron</keyword>
<dbReference type="Pfam" id="PF00067">
    <property type="entry name" value="p450"/>
    <property type="match status" value="1"/>
</dbReference>
<evidence type="ECO:0000256" key="4">
    <source>
        <dbReference type="ARBA" id="ARBA00022617"/>
    </source>
</evidence>
<evidence type="ECO:0000256" key="3">
    <source>
        <dbReference type="ARBA" id="ARBA00010617"/>
    </source>
</evidence>
<keyword evidence="4 9" id="KW-0349">Heme</keyword>
<reference evidence="10 11" key="1">
    <citation type="submission" date="2016-10" db="EMBL/GenBank/DDBJ databases">
        <title>Genome sequence of the basidiomycete white-rot fungus Trametes pubescens.</title>
        <authorList>
            <person name="Makela M.R."/>
            <person name="Granchi Z."/>
            <person name="Peng M."/>
            <person name="De Vries R.P."/>
            <person name="Grigoriev I."/>
            <person name="Riley R."/>
            <person name="Hilden K."/>
        </authorList>
    </citation>
    <scope>NUCLEOTIDE SEQUENCE [LARGE SCALE GENOMIC DNA]</scope>
    <source>
        <strain evidence="10 11">FBCC735</strain>
    </source>
</reference>
<protein>
    <submittedName>
        <fullName evidence="10">Cytochrome P450 3A24</fullName>
    </submittedName>
</protein>
<dbReference type="GO" id="GO:0016705">
    <property type="term" value="F:oxidoreductase activity, acting on paired donors, with incorporation or reduction of molecular oxygen"/>
    <property type="evidence" value="ECO:0007669"/>
    <property type="project" value="InterPro"/>
</dbReference>
<evidence type="ECO:0000256" key="7">
    <source>
        <dbReference type="ARBA" id="ARBA00023004"/>
    </source>
</evidence>
<dbReference type="SUPFAM" id="SSF48264">
    <property type="entry name" value="Cytochrome P450"/>
    <property type="match status" value="1"/>
</dbReference>
<evidence type="ECO:0000256" key="8">
    <source>
        <dbReference type="ARBA" id="ARBA00023033"/>
    </source>
</evidence>
<dbReference type="PRINTS" id="PR00463">
    <property type="entry name" value="EP450I"/>
</dbReference>
<dbReference type="InterPro" id="IPR050121">
    <property type="entry name" value="Cytochrome_P450_monoxygenase"/>
</dbReference>
<dbReference type="EMBL" id="MNAD01000958">
    <property type="protein sequence ID" value="OJT09223.1"/>
    <property type="molecule type" value="Genomic_DNA"/>
</dbReference>
<gene>
    <name evidence="10" type="ORF">TRAPUB_14298</name>
</gene>
<organism evidence="10 11">
    <name type="scientific">Trametes pubescens</name>
    <name type="common">White-rot fungus</name>
    <dbReference type="NCBI Taxonomy" id="154538"/>
    <lineage>
        <taxon>Eukaryota</taxon>
        <taxon>Fungi</taxon>
        <taxon>Dikarya</taxon>
        <taxon>Basidiomycota</taxon>
        <taxon>Agaricomycotina</taxon>
        <taxon>Agaricomycetes</taxon>
        <taxon>Polyporales</taxon>
        <taxon>Polyporaceae</taxon>
        <taxon>Trametes</taxon>
    </lineage>
</organism>
<dbReference type="GO" id="GO:0020037">
    <property type="term" value="F:heme binding"/>
    <property type="evidence" value="ECO:0007669"/>
    <property type="project" value="InterPro"/>
</dbReference>
<comment type="cofactor">
    <cofactor evidence="1 9">
        <name>heme</name>
        <dbReference type="ChEBI" id="CHEBI:30413"/>
    </cofactor>
</comment>
<name>A0A1M2VNS4_TRAPU</name>
<dbReference type="InterPro" id="IPR036396">
    <property type="entry name" value="Cyt_P450_sf"/>
</dbReference>
<evidence type="ECO:0000256" key="6">
    <source>
        <dbReference type="ARBA" id="ARBA00023002"/>
    </source>
</evidence>
<keyword evidence="8" id="KW-0503">Monooxygenase</keyword>
<evidence type="ECO:0000313" key="10">
    <source>
        <dbReference type="EMBL" id="OJT09223.1"/>
    </source>
</evidence>
<dbReference type="AlphaFoldDB" id="A0A1M2VNS4"/>
<feature type="binding site" description="axial binding residue" evidence="9">
    <location>
        <position position="487"/>
    </location>
    <ligand>
        <name>heme</name>
        <dbReference type="ChEBI" id="CHEBI:30413"/>
    </ligand>
    <ligandPart>
        <name>Fe</name>
        <dbReference type="ChEBI" id="CHEBI:18248"/>
    </ligandPart>
</feature>
<keyword evidence="6" id="KW-0560">Oxidoreductase</keyword>
<comment type="similarity">
    <text evidence="3">Belongs to the cytochrome P450 family.</text>
</comment>
<evidence type="ECO:0000256" key="5">
    <source>
        <dbReference type="ARBA" id="ARBA00022723"/>
    </source>
</evidence>
<evidence type="ECO:0000256" key="9">
    <source>
        <dbReference type="PIRSR" id="PIRSR602401-1"/>
    </source>
</evidence>
<dbReference type="Proteomes" id="UP000184267">
    <property type="component" value="Unassembled WGS sequence"/>
</dbReference>
<dbReference type="STRING" id="154538.A0A1M2VNS4"/>
<accession>A0A1M2VNS4</accession>
<dbReference type="OrthoDB" id="1470350at2759"/>
<dbReference type="Gene3D" id="1.10.630.10">
    <property type="entry name" value="Cytochrome P450"/>
    <property type="match status" value="1"/>
</dbReference>
<dbReference type="PANTHER" id="PTHR24305">
    <property type="entry name" value="CYTOCHROME P450"/>
    <property type="match status" value="1"/>
</dbReference>
<proteinExistence type="inferred from homology"/>
<dbReference type="OMA" id="EYMVALT"/>
<comment type="pathway">
    <text evidence="2">Secondary metabolite biosynthesis.</text>
</comment>
<dbReference type="InterPro" id="IPR002401">
    <property type="entry name" value="Cyt_P450_E_grp-I"/>
</dbReference>
<dbReference type="InterPro" id="IPR001128">
    <property type="entry name" value="Cyt_P450"/>
</dbReference>
<keyword evidence="5 9" id="KW-0479">Metal-binding</keyword>
<sequence length="546" mass="60911">MLSQYLVGAAVAYALLKLIRWLLSPKSPLDNVHGPPVPSWIAGHMLQLYDKQHGWGFHQELRTKYGPVSKLQFLFGKPLLYVYDPAAMQTIVLKEHRRHEPLFEELPYLMNIGMDTFGPGLLSTVGGTHRRQRKLLNPIFSPKNLRLATPTFYEVAHRLSTAIKTLVVVGDQQVDMAQYMARAALELIGQSVLGQCLDPLTEKGSNPYTEALKSYIPTFTALSPYFQFYRYGRPLIPTALRRPIMDLLPSRRVKALLRIIDTMHGNAVRIFEEKKMMAKSGEKVDDEGEIGKDLTTLFLKANVGASKEDALTEEELIAQLSTLIFAATDTTSNALTLVLECLAKNPEVQHRLRAELREAKSRHEGGDLPYDELMALPYLDAVCAETLRVHVPAPMRIREAQADAILPLSTPIRGNEGTLMHSIPVPKGTYVFIAIQAANVNPDLWGADAHEWRPERWLAPLPGTIAEAKIPGVYSNLMTFWGGGRSCIGFKFAQLEMKVVLAELISTFAFDKTDAPVVWNLGEVVHPTIGTDSSHPEYPMKVTLVQ</sequence>
<dbReference type="PRINTS" id="PR00385">
    <property type="entry name" value="P450"/>
</dbReference>
<evidence type="ECO:0000313" key="11">
    <source>
        <dbReference type="Proteomes" id="UP000184267"/>
    </source>
</evidence>